<evidence type="ECO:0000313" key="2">
    <source>
        <dbReference type="Proteomes" id="UP001464923"/>
    </source>
</evidence>
<evidence type="ECO:0000313" key="1">
    <source>
        <dbReference type="EMBL" id="MEQ3538751.1"/>
    </source>
</evidence>
<comment type="caution">
    <text evidence="1">The sequence shown here is derived from an EMBL/GenBank/DDBJ whole genome shotgun (WGS) entry which is preliminary data.</text>
</comment>
<protein>
    <submittedName>
        <fullName evidence="1">Uncharacterized protein</fullName>
    </submittedName>
</protein>
<organism evidence="1 2">
    <name type="scientific">Pseudonocardia tropica</name>
    <dbReference type="NCBI Taxonomy" id="681289"/>
    <lineage>
        <taxon>Bacteria</taxon>
        <taxon>Bacillati</taxon>
        <taxon>Actinomycetota</taxon>
        <taxon>Actinomycetes</taxon>
        <taxon>Pseudonocardiales</taxon>
        <taxon>Pseudonocardiaceae</taxon>
        <taxon>Pseudonocardia</taxon>
    </lineage>
</organism>
<sequence length="373" mass="37799">MPRRFATDINMLGFALLNAMLHPVSTDPSGLATSDKGRVWFNTTTNRLKVWNGTAAIDILDRANQGGTQTASTISDLATVVQAYRLDQFVGPTGPLSVNGQRLINVATPTASTDAVTKAYVDAIQDALTNGVVLKGAARVATATNTSISAPGGTIDGVSTGWVAGQSIVLLFGQTTASQNGPWVWNGASSAMTRPANWANGATATPGAFWAVTEGSNSDLFALMTTDGAVTIGTTATAFIIRGNPSSALNSGYGTTVGAGRVDVNPGTGIVVPSTPGSAVAIDTAVVMRKIGGAVPATSSGIYAISGQNVTVNHALNNPAPDVRVVIGSTPPSGGYVTGQVIEVEWSVTDSNNVLVILPTAPASGNYIVGVAG</sequence>
<name>A0ABV1JS42_9PSEU</name>
<dbReference type="EMBL" id="JBEDNP010000004">
    <property type="protein sequence ID" value="MEQ3538751.1"/>
    <property type="molecule type" value="Genomic_DNA"/>
</dbReference>
<accession>A0ABV1JS42</accession>
<dbReference type="Proteomes" id="UP001464923">
    <property type="component" value="Unassembled WGS sequence"/>
</dbReference>
<dbReference type="RefSeq" id="WP_345652808.1">
    <property type="nucleotide sequence ID" value="NZ_BAABLY010000082.1"/>
</dbReference>
<reference evidence="1 2" key="1">
    <citation type="submission" date="2024-03" db="EMBL/GenBank/DDBJ databases">
        <title>Draft genome sequence of Pseudonocardia tropica JCM 19149.</title>
        <authorList>
            <person name="Butdee W."/>
            <person name="Duangmal K."/>
        </authorList>
    </citation>
    <scope>NUCLEOTIDE SEQUENCE [LARGE SCALE GENOMIC DNA]</scope>
    <source>
        <strain evidence="1 2">JCM 19149</strain>
    </source>
</reference>
<proteinExistence type="predicted"/>
<keyword evidence="2" id="KW-1185">Reference proteome</keyword>
<gene>
    <name evidence="1" type="ORF">WHI96_07955</name>
</gene>